<keyword evidence="5" id="KW-0804">Transcription</keyword>
<name>A0ABQ3N662_9BACI</name>
<organism evidence="8 9">
    <name type="scientific">Neobacillus kokaensis</name>
    <dbReference type="NCBI Taxonomy" id="2759023"/>
    <lineage>
        <taxon>Bacteria</taxon>
        <taxon>Bacillati</taxon>
        <taxon>Bacillota</taxon>
        <taxon>Bacilli</taxon>
        <taxon>Bacillales</taxon>
        <taxon>Bacillaceae</taxon>
        <taxon>Neobacillus</taxon>
    </lineage>
</organism>
<reference evidence="8 9" key="1">
    <citation type="journal article" date="2022" name="Int. J. Syst. Evol. Microbiol.">
        <title>Neobacillus kokaensis sp. nov., isolated from soil.</title>
        <authorList>
            <person name="Yuki K."/>
            <person name="Matsubara H."/>
            <person name="Yamaguchi S."/>
        </authorList>
    </citation>
    <scope>NUCLEOTIDE SEQUENCE [LARGE SCALE GENOMIC DNA]</scope>
    <source>
        <strain evidence="8 9">LOB 377</strain>
    </source>
</reference>
<keyword evidence="4" id="KW-0238">DNA-binding</keyword>
<dbReference type="InterPro" id="IPR014284">
    <property type="entry name" value="RNA_pol_sigma-70_dom"/>
</dbReference>
<dbReference type="InterPro" id="IPR039425">
    <property type="entry name" value="RNA_pol_sigma-70-like"/>
</dbReference>
<protein>
    <submittedName>
        <fullName evidence="8">DNA-directed RNA polymerase sigma-70 factor</fullName>
    </submittedName>
</protein>
<dbReference type="Gene3D" id="1.10.10.10">
    <property type="entry name" value="Winged helix-like DNA-binding domain superfamily/Winged helix DNA-binding domain"/>
    <property type="match status" value="1"/>
</dbReference>
<evidence type="ECO:0000259" key="6">
    <source>
        <dbReference type="Pfam" id="PF04542"/>
    </source>
</evidence>
<feature type="domain" description="RNA polymerase sigma factor 70 region 4 type 2" evidence="7">
    <location>
        <begin position="119"/>
        <end position="165"/>
    </location>
</feature>
<sequence length="181" mass="21780">MRLGLKNNRENQVMEWYEQYYDDIYRFILFMLGDRQSCEDLVHDTFVRAYLAIEKFENRSGIKTWLFSIAKHLVIDEIRKRKRKRFFSLTASYADIPSSFNLEQHIEDREIVLEQLKNIQKLKPNYRLVITLKKIEECSTKEIAEILDWSEVKVRKTLSRAMQSLRKINGMEGRSENEKYS</sequence>
<dbReference type="InterPro" id="IPR013324">
    <property type="entry name" value="RNA_pol_sigma_r3/r4-like"/>
</dbReference>
<dbReference type="SUPFAM" id="SSF88659">
    <property type="entry name" value="Sigma3 and sigma4 domains of RNA polymerase sigma factors"/>
    <property type="match status" value="1"/>
</dbReference>
<dbReference type="EMBL" id="BNDS01000010">
    <property type="protein sequence ID" value="GHH99082.1"/>
    <property type="molecule type" value="Genomic_DNA"/>
</dbReference>
<dbReference type="PANTHER" id="PTHR43133">
    <property type="entry name" value="RNA POLYMERASE ECF-TYPE SIGMA FACTO"/>
    <property type="match status" value="1"/>
</dbReference>
<comment type="caution">
    <text evidence="8">The sequence shown here is derived from an EMBL/GenBank/DDBJ whole genome shotgun (WGS) entry which is preliminary data.</text>
</comment>
<keyword evidence="3" id="KW-0731">Sigma factor</keyword>
<dbReference type="InterPro" id="IPR036388">
    <property type="entry name" value="WH-like_DNA-bd_sf"/>
</dbReference>
<keyword evidence="2" id="KW-0805">Transcription regulation</keyword>
<comment type="similarity">
    <text evidence="1">Belongs to the sigma-70 factor family. ECF subfamily.</text>
</comment>
<evidence type="ECO:0000256" key="1">
    <source>
        <dbReference type="ARBA" id="ARBA00010641"/>
    </source>
</evidence>
<evidence type="ECO:0000313" key="9">
    <source>
        <dbReference type="Proteomes" id="UP000637074"/>
    </source>
</evidence>
<dbReference type="Pfam" id="PF04542">
    <property type="entry name" value="Sigma70_r2"/>
    <property type="match status" value="1"/>
</dbReference>
<dbReference type="PANTHER" id="PTHR43133:SF8">
    <property type="entry name" value="RNA POLYMERASE SIGMA FACTOR HI_1459-RELATED"/>
    <property type="match status" value="1"/>
</dbReference>
<dbReference type="InterPro" id="IPR013325">
    <property type="entry name" value="RNA_pol_sigma_r2"/>
</dbReference>
<dbReference type="Gene3D" id="1.10.1740.10">
    <property type="match status" value="1"/>
</dbReference>
<evidence type="ECO:0000256" key="5">
    <source>
        <dbReference type="ARBA" id="ARBA00023163"/>
    </source>
</evidence>
<dbReference type="InterPro" id="IPR007627">
    <property type="entry name" value="RNA_pol_sigma70_r2"/>
</dbReference>
<dbReference type="InterPro" id="IPR013249">
    <property type="entry name" value="RNA_pol_sigma70_r4_t2"/>
</dbReference>
<proteinExistence type="inferred from homology"/>
<evidence type="ECO:0000256" key="4">
    <source>
        <dbReference type="ARBA" id="ARBA00023125"/>
    </source>
</evidence>
<dbReference type="SUPFAM" id="SSF88946">
    <property type="entry name" value="Sigma2 domain of RNA polymerase sigma factors"/>
    <property type="match status" value="1"/>
</dbReference>
<evidence type="ECO:0000256" key="3">
    <source>
        <dbReference type="ARBA" id="ARBA00023082"/>
    </source>
</evidence>
<dbReference type="CDD" id="cd06171">
    <property type="entry name" value="Sigma70_r4"/>
    <property type="match status" value="1"/>
</dbReference>
<dbReference type="Proteomes" id="UP000637074">
    <property type="component" value="Unassembled WGS sequence"/>
</dbReference>
<dbReference type="GO" id="GO:0000428">
    <property type="term" value="C:DNA-directed RNA polymerase complex"/>
    <property type="evidence" value="ECO:0007669"/>
    <property type="project" value="UniProtKB-KW"/>
</dbReference>
<keyword evidence="9" id="KW-1185">Reference proteome</keyword>
<evidence type="ECO:0000256" key="2">
    <source>
        <dbReference type="ARBA" id="ARBA00023015"/>
    </source>
</evidence>
<feature type="domain" description="RNA polymerase sigma-70 region 2" evidence="6">
    <location>
        <begin position="17"/>
        <end position="83"/>
    </location>
</feature>
<dbReference type="Pfam" id="PF08281">
    <property type="entry name" value="Sigma70_r4_2"/>
    <property type="match status" value="1"/>
</dbReference>
<keyword evidence="8" id="KW-0240">DNA-directed RNA polymerase</keyword>
<evidence type="ECO:0000313" key="8">
    <source>
        <dbReference type="EMBL" id="GHH99082.1"/>
    </source>
</evidence>
<accession>A0ABQ3N662</accession>
<evidence type="ECO:0000259" key="7">
    <source>
        <dbReference type="Pfam" id="PF08281"/>
    </source>
</evidence>
<gene>
    <name evidence="8" type="ORF">AM1BK_26250</name>
</gene>
<dbReference type="NCBIfam" id="TIGR02937">
    <property type="entry name" value="sigma70-ECF"/>
    <property type="match status" value="1"/>
</dbReference>